<evidence type="ECO:0000259" key="9">
    <source>
        <dbReference type="PROSITE" id="PS51050"/>
    </source>
</evidence>
<gene>
    <name evidence="10" type="ORF">AV274_3452</name>
</gene>
<proteinExistence type="predicted"/>
<dbReference type="AlphaFoldDB" id="A0A196SFJ9"/>
<feature type="domain" description="Bromo" evidence="7">
    <location>
        <begin position="19"/>
        <end position="55"/>
    </location>
</feature>
<keyword evidence="4 5" id="KW-0103">Bromodomain</keyword>
<reference evidence="10 11" key="1">
    <citation type="submission" date="2016-05" db="EMBL/GenBank/DDBJ databases">
        <title>Nuclear genome of Blastocystis sp. subtype 1 NandII.</title>
        <authorList>
            <person name="Gentekaki E."/>
            <person name="Curtis B."/>
            <person name="Stairs C."/>
            <person name="Eme L."/>
            <person name="Herman E."/>
            <person name="Klimes V."/>
            <person name="Arias M.C."/>
            <person name="Elias M."/>
            <person name="Hilliou F."/>
            <person name="Klute M."/>
            <person name="Malik S.-B."/>
            <person name="Pightling A."/>
            <person name="Rachubinski R."/>
            <person name="Salas D."/>
            <person name="Schlacht A."/>
            <person name="Suga H."/>
            <person name="Archibald J."/>
            <person name="Ball S.G."/>
            <person name="Clark G."/>
            <person name="Dacks J."/>
            <person name="Van Der Giezen M."/>
            <person name="Tsaousis A."/>
            <person name="Roger A."/>
        </authorList>
    </citation>
    <scope>NUCLEOTIDE SEQUENCE [LARGE SCALE GENOMIC DNA]</scope>
    <source>
        <strain evidence="11">ATCC 50177 / NandII</strain>
    </source>
</reference>
<evidence type="ECO:0000256" key="2">
    <source>
        <dbReference type="ARBA" id="ARBA00022771"/>
    </source>
</evidence>
<dbReference type="InterPro" id="IPR011124">
    <property type="entry name" value="Znf_CW"/>
</dbReference>
<evidence type="ECO:0000259" key="8">
    <source>
        <dbReference type="PROSITE" id="PS50016"/>
    </source>
</evidence>
<dbReference type="InterPro" id="IPR036427">
    <property type="entry name" value="Bromodomain-like_sf"/>
</dbReference>
<feature type="domain" description="PHD-type" evidence="8">
    <location>
        <begin position="356"/>
        <end position="407"/>
    </location>
</feature>
<sequence length="434" mass="49039">MYNKSNFSPAAGIGVFLGPVAIVTIQNKLENKEYESSQQVFDDIRLIFSNCLLFNKGTRSRGIRKMAIDLRTKFEKLVAKAKCADPSKDWEATPREVWKQCDRCLKWRRVEVVGKQPYRWTCGDDGTPYSCDMPEEKPLNRKVGEDNALMSTISNLLQSRERRIPSLSENQVQNMHEEIEADVFSHFIQTAWICSSLSPASIISEYAALALTPFLLFKATRTRKKGSLVLRRLRAKVPALPETATEKQVMDLYRRTVEPFEKGWQLLSSPRRGEKREVPSLEEAFRGKAKGKPMTVTPGVFCWKCQADIELFDEKVFCAGCGAPCCRECFSGDAADARHVFCDRCSLLLSPSWNELACCTVCGLSILPAVTDSWVRCTQCKGFAHRACVPHPVEEPKQWVCDDCKRLRVEGPSAVCRLCIDPQSRIISPVFTEN</sequence>
<keyword evidence="3" id="KW-0862">Zinc</keyword>
<evidence type="ECO:0000313" key="10">
    <source>
        <dbReference type="EMBL" id="OAO14749.1"/>
    </source>
</evidence>
<dbReference type="EMBL" id="LXWW01000210">
    <property type="protein sequence ID" value="OAO14749.1"/>
    <property type="molecule type" value="Genomic_DNA"/>
</dbReference>
<dbReference type="SUPFAM" id="SSF57903">
    <property type="entry name" value="FYVE/PHD zinc finger"/>
    <property type="match status" value="1"/>
</dbReference>
<evidence type="ECO:0000256" key="4">
    <source>
        <dbReference type="ARBA" id="ARBA00023117"/>
    </source>
</evidence>
<dbReference type="OrthoDB" id="21449at2759"/>
<dbReference type="InterPro" id="IPR001487">
    <property type="entry name" value="Bromodomain"/>
</dbReference>
<dbReference type="GO" id="GO:0008270">
    <property type="term" value="F:zinc ion binding"/>
    <property type="evidence" value="ECO:0007669"/>
    <property type="project" value="UniProtKB-KW"/>
</dbReference>
<dbReference type="PROSITE" id="PS50014">
    <property type="entry name" value="BROMODOMAIN_2"/>
    <property type="match status" value="1"/>
</dbReference>
<organism evidence="10 11">
    <name type="scientific">Blastocystis sp. subtype 1 (strain ATCC 50177 / NandII)</name>
    <dbReference type="NCBI Taxonomy" id="478820"/>
    <lineage>
        <taxon>Eukaryota</taxon>
        <taxon>Sar</taxon>
        <taxon>Stramenopiles</taxon>
        <taxon>Bigyra</taxon>
        <taxon>Opalozoa</taxon>
        <taxon>Opalinata</taxon>
        <taxon>Blastocystidae</taxon>
        <taxon>Blastocystis</taxon>
    </lineage>
</organism>
<dbReference type="SUPFAM" id="SSF47370">
    <property type="entry name" value="Bromodomain"/>
    <property type="match status" value="1"/>
</dbReference>
<dbReference type="Gene3D" id="1.20.920.10">
    <property type="entry name" value="Bromodomain-like"/>
    <property type="match status" value="1"/>
</dbReference>
<dbReference type="PROSITE" id="PS50016">
    <property type="entry name" value="ZF_PHD_2"/>
    <property type="match status" value="1"/>
</dbReference>
<accession>A0A196SFJ9</accession>
<dbReference type="Gene3D" id="3.30.40.10">
    <property type="entry name" value="Zinc/RING finger domain, C3HC4 (zinc finger)"/>
    <property type="match status" value="1"/>
</dbReference>
<feature type="domain" description="CW-type" evidence="9">
    <location>
        <begin position="92"/>
        <end position="139"/>
    </location>
</feature>
<dbReference type="Proteomes" id="UP000078348">
    <property type="component" value="Unassembled WGS sequence"/>
</dbReference>
<comment type="caution">
    <text evidence="10">The sequence shown here is derived from an EMBL/GenBank/DDBJ whole genome shotgun (WGS) entry which is preliminary data.</text>
</comment>
<protein>
    <submittedName>
        <fullName evidence="10">Uncharacterized protein</fullName>
    </submittedName>
</protein>
<evidence type="ECO:0000256" key="3">
    <source>
        <dbReference type="ARBA" id="ARBA00022833"/>
    </source>
</evidence>
<evidence type="ECO:0000256" key="6">
    <source>
        <dbReference type="PROSITE-ProRule" id="PRU00146"/>
    </source>
</evidence>
<keyword evidence="2 6" id="KW-0863">Zinc-finger</keyword>
<keyword evidence="11" id="KW-1185">Reference proteome</keyword>
<dbReference type="Gene3D" id="3.30.40.100">
    <property type="match status" value="1"/>
</dbReference>
<evidence type="ECO:0000259" key="7">
    <source>
        <dbReference type="PROSITE" id="PS50014"/>
    </source>
</evidence>
<evidence type="ECO:0000256" key="5">
    <source>
        <dbReference type="PROSITE-ProRule" id="PRU00035"/>
    </source>
</evidence>
<dbReference type="InterPro" id="IPR019787">
    <property type="entry name" value="Znf_PHD-finger"/>
</dbReference>
<dbReference type="CDD" id="cd04369">
    <property type="entry name" value="Bromodomain"/>
    <property type="match status" value="1"/>
</dbReference>
<dbReference type="InterPro" id="IPR011011">
    <property type="entry name" value="Znf_FYVE_PHD"/>
</dbReference>
<keyword evidence="1" id="KW-0479">Metal-binding</keyword>
<dbReference type="SMART" id="SM00297">
    <property type="entry name" value="BROMO"/>
    <property type="match status" value="1"/>
</dbReference>
<dbReference type="Pfam" id="PF00439">
    <property type="entry name" value="Bromodomain"/>
    <property type="match status" value="1"/>
</dbReference>
<dbReference type="PROSITE" id="PS51050">
    <property type="entry name" value="ZF_CW"/>
    <property type="match status" value="1"/>
</dbReference>
<name>A0A196SFJ9_BLAHN</name>
<evidence type="ECO:0000256" key="1">
    <source>
        <dbReference type="ARBA" id="ARBA00022723"/>
    </source>
</evidence>
<evidence type="ECO:0000313" key="11">
    <source>
        <dbReference type="Proteomes" id="UP000078348"/>
    </source>
</evidence>
<dbReference type="InterPro" id="IPR013083">
    <property type="entry name" value="Znf_RING/FYVE/PHD"/>
</dbReference>